<dbReference type="EMBL" id="BEGY01000001">
    <property type="protein sequence ID" value="GAX72740.1"/>
    <property type="molecule type" value="Genomic_DNA"/>
</dbReference>
<keyword evidence="3" id="KW-0548">Nucleotidyltransferase</keyword>
<comment type="caution">
    <text evidence="5">The sequence shown here is derived from an EMBL/GenBank/DDBJ whole genome shotgun (WGS) entry which is preliminary data.</text>
</comment>
<gene>
    <name evidence="5" type="ORF">CEUSTIGMA_g196.t1</name>
</gene>
<reference evidence="5 6" key="1">
    <citation type="submission" date="2017-08" db="EMBL/GenBank/DDBJ databases">
        <title>Acidophilic green algal genome provides insights into adaptation to an acidic environment.</title>
        <authorList>
            <person name="Hirooka S."/>
            <person name="Hirose Y."/>
            <person name="Kanesaki Y."/>
            <person name="Higuchi S."/>
            <person name="Fujiwara T."/>
            <person name="Onuma R."/>
            <person name="Era A."/>
            <person name="Ohbayashi R."/>
            <person name="Uzuka A."/>
            <person name="Nozaki H."/>
            <person name="Yoshikawa H."/>
            <person name="Miyagishima S.Y."/>
        </authorList>
    </citation>
    <scope>NUCLEOTIDE SEQUENCE [LARGE SCALE GENOMIC DNA]</scope>
    <source>
        <strain evidence="5 6">NIES-2499</strain>
    </source>
</reference>
<dbReference type="PANTHER" id="PTHR32125:SF4">
    <property type="entry name" value="2-C-METHYL-D-ERYTHRITOL 4-PHOSPHATE CYTIDYLYLTRANSFERASE, CHLOROPLASTIC"/>
    <property type="match status" value="1"/>
</dbReference>
<dbReference type="Pfam" id="PF01128">
    <property type="entry name" value="IspD"/>
    <property type="match status" value="1"/>
</dbReference>
<dbReference type="InterPro" id="IPR029044">
    <property type="entry name" value="Nucleotide-diphossugar_trans"/>
</dbReference>
<dbReference type="HAMAP" id="MF_00108">
    <property type="entry name" value="IspD"/>
    <property type="match status" value="1"/>
</dbReference>
<comment type="similarity">
    <text evidence="1">Belongs to the IspD/TarI cytidylyltransferase family. IspD subfamily.</text>
</comment>
<evidence type="ECO:0000256" key="1">
    <source>
        <dbReference type="ARBA" id="ARBA00009789"/>
    </source>
</evidence>
<accession>A0A250WQC2</accession>
<dbReference type="Proteomes" id="UP000232323">
    <property type="component" value="Unassembled WGS sequence"/>
</dbReference>
<protein>
    <recommendedName>
        <fullName evidence="4">2-C-methyl-D-erythritol 4-phosphate cytidylyltransferase, chloroplastic</fullName>
    </recommendedName>
</protein>
<name>A0A250WQC2_9CHLO</name>
<evidence type="ECO:0000256" key="4">
    <source>
        <dbReference type="ARBA" id="ARBA00069967"/>
    </source>
</evidence>
<dbReference type="NCBIfam" id="TIGR00453">
    <property type="entry name" value="ispD"/>
    <property type="match status" value="1"/>
</dbReference>
<dbReference type="STRING" id="1157962.A0A250WQC2"/>
<dbReference type="InterPro" id="IPR034683">
    <property type="entry name" value="IspD/TarI"/>
</dbReference>
<dbReference type="CDD" id="cd02516">
    <property type="entry name" value="CDP-ME_synthetase"/>
    <property type="match status" value="1"/>
</dbReference>
<dbReference type="Gene3D" id="3.90.550.10">
    <property type="entry name" value="Spore Coat Polysaccharide Biosynthesis Protein SpsA, Chain A"/>
    <property type="match status" value="1"/>
</dbReference>
<evidence type="ECO:0000313" key="6">
    <source>
        <dbReference type="Proteomes" id="UP000232323"/>
    </source>
</evidence>
<sequence length="326" mass="35747">MICPSMKSCARGRRIGLRHQKSECHQALSVSIQSSNIYAVNLPYVSAERLPNFKQTVLGSCHDERRLIRCQRRRVALTASLSSTSPSSCVPDGSVSVILLAGGVGKRMGASIPKQYLKLRGQEIATYSMDTFAKMPEVSEIVIVCDPSWRDVFEKRMSDLPKHVTFKWALPGSERQDSVYNGLQQIQDEAALVAVHDSARPLVTSKDASRCFLDAQEVGAAVLGVPVKPTIKEVDAQLNVVKTLQRSKLWEVQTPQVIRPSLLRQGFEVVKTKGLEVTDDVSIIEALGLPVRITAGSYTNIKVTTPDDLSVADKFLDESSTQLAAP</sequence>
<dbReference type="InterPro" id="IPR001228">
    <property type="entry name" value="IspD"/>
</dbReference>
<dbReference type="AlphaFoldDB" id="A0A250WQC2"/>
<dbReference type="SUPFAM" id="SSF53448">
    <property type="entry name" value="Nucleotide-diphospho-sugar transferases"/>
    <property type="match status" value="1"/>
</dbReference>
<keyword evidence="6" id="KW-1185">Reference proteome</keyword>
<organism evidence="5 6">
    <name type="scientific">Chlamydomonas eustigma</name>
    <dbReference type="NCBI Taxonomy" id="1157962"/>
    <lineage>
        <taxon>Eukaryota</taxon>
        <taxon>Viridiplantae</taxon>
        <taxon>Chlorophyta</taxon>
        <taxon>core chlorophytes</taxon>
        <taxon>Chlorophyceae</taxon>
        <taxon>CS clade</taxon>
        <taxon>Chlamydomonadales</taxon>
        <taxon>Chlamydomonadaceae</taxon>
        <taxon>Chlamydomonas</taxon>
    </lineage>
</organism>
<evidence type="ECO:0000313" key="5">
    <source>
        <dbReference type="EMBL" id="GAX72740.1"/>
    </source>
</evidence>
<evidence type="ECO:0000256" key="3">
    <source>
        <dbReference type="ARBA" id="ARBA00022695"/>
    </source>
</evidence>
<dbReference type="FunFam" id="3.90.550.10:FF:000003">
    <property type="entry name" value="2-C-methyl-D-erythritol 4-phosphate cytidylyltransferase"/>
    <property type="match status" value="1"/>
</dbReference>
<proteinExistence type="inferred from homology"/>
<dbReference type="OrthoDB" id="414267at2759"/>
<dbReference type="GO" id="GO:0008299">
    <property type="term" value="P:isoprenoid biosynthetic process"/>
    <property type="evidence" value="ECO:0007669"/>
    <property type="project" value="InterPro"/>
</dbReference>
<keyword evidence="2" id="KW-0808">Transferase</keyword>
<evidence type="ECO:0000256" key="2">
    <source>
        <dbReference type="ARBA" id="ARBA00022679"/>
    </source>
</evidence>
<dbReference type="GO" id="GO:0050518">
    <property type="term" value="F:2-C-methyl-D-erythritol 4-phosphate cytidylyltransferase activity"/>
    <property type="evidence" value="ECO:0007669"/>
    <property type="project" value="InterPro"/>
</dbReference>
<dbReference type="InterPro" id="IPR050088">
    <property type="entry name" value="IspD/TarI_cytidylyltransf_bact"/>
</dbReference>
<dbReference type="PANTHER" id="PTHR32125">
    <property type="entry name" value="2-C-METHYL-D-ERYTHRITOL 4-PHOSPHATE CYTIDYLYLTRANSFERASE, CHLOROPLASTIC"/>
    <property type="match status" value="1"/>
</dbReference>